<evidence type="ECO:0000313" key="2">
    <source>
        <dbReference type="EMBL" id="MEQ2272237.1"/>
    </source>
</evidence>
<feature type="non-terminal residue" evidence="2">
    <location>
        <position position="64"/>
    </location>
</feature>
<keyword evidence="1" id="KW-0175">Coiled coil</keyword>
<protein>
    <submittedName>
        <fullName evidence="2">Uncharacterized protein</fullName>
    </submittedName>
</protein>
<comment type="caution">
    <text evidence="2">The sequence shown here is derived from an EMBL/GenBank/DDBJ whole genome shotgun (WGS) entry which is preliminary data.</text>
</comment>
<dbReference type="PANTHER" id="PTHR15489">
    <property type="entry name" value="CASPASE 8 ASSOCIATED PROTEIN 2"/>
    <property type="match status" value="1"/>
</dbReference>
<keyword evidence="3" id="KW-1185">Reference proteome</keyword>
<accession>A0ABV0WRG4</accession>
<dbReference type="EMBL" id="JAHRIM010065877">
    <property type="protein sequence ID" value="MEQ2272237.1"/>
    <property type="molecule type" value="Genomic_DNA"/>
</dbReference>
<dbReference type="PANTHER" id="PTHR15489:SF2">
    <property type="entry name" value="CASP8-ASSOCIATED PROTEIN 2"/>
    <property type="match status" value="1"/>
</dbReference>
<evidence type="ECO:0000313" key="3">
    <source>
        <dbReference type="Proteomes" id="UP001444071"/>
    </source>
</evidence>
<evidence type="ECO:0000256" key="1">
    <source>
        <dbReference type="SAM" id="Coils"/>
    </source>
</evidence>
<organism evidence="2 3">
    <name type="scientific">Xenotaenia resolanae</name>
    <dbReference type="NCBI Taxonomy" id="208358"/>
    <lineage>
        <taxon>Eukaryota</taxon>
        <taxon>Metazoa</taxon>
        <taxon>Chordata</taxon>
        <taxon>Craniata</taxon>
        <taxon>Vertebrata</taxon>
        <taxon>Euteleostomi</taxon>
        <taxon>Actinopterygii</taxon>
        <taxon>Neopterygii</taxon>
        <taxon>Teleostei</taxon>
        <taxon>Neoteleostei</taxon>
        <taxon>Acanthomorphata</taxon>
        <taxon>Ovalentaria</taxon>
        <taxon>Atherinomorphae</taxon>
        <taxon>Cyprinodontiformes</taxon>
        <taxon>Goodeidae</taxon>
        <taxon>Xenotaenia</taxon>
    </lineage>
</organism>
<dbReference type="InterPro" id="IPR039674">
    <property type="entry name" value="FLASH"/>
</dbReference>
<gene>
    <name evidence="2" type="ORF">XENORESO_017190</name>
</gene>
<proteinExistence type="predicted"/>
<dbReference type="Proteomes" id="UP001444071">
    <property type="component" value="Unassembled WGS sequence"/>
</dbReference>
<feature type="coiled-coil region" evidence="1">
    <location>
        <begin position="5"/>
        <end position="39"/>
    </location>
</feature>
<name>A0ABV0WRG4_9TELE</name>
<sequence>LKSRFQAAQQQIKELHKMLEQMEKQNTGLSTENNRLKKNISSLLRTARQEVVRKDAEIQRLSQG</sequence>
<feature type="non-terminal residue" evidence="2">
    <location>
        <position position="1"/>
    </location>
</feature>
<reference evidence="2 3" key="1">
    <citation type="submission" date="2021-06" db="EMBL/GenBank/DDBJ databases">
        <authorList>
            <person name="Palmer J.M."/>
        </authorList>
    </citation>
    <scope>NUCLEOTIDE SEQUENCE [LARGE SCALE GENOMIC DNA]</scope>
    <source>
        <strain evidence="2 3">XR_2019</strain>
        <tissue evidence="2">Muscle</tissue>
    </source>
</reference>